<comment type="catalytic activity">
    <reaction evidence="1 7">
        <text>Hydrolysis of terminal non-reducing N-acetyl-D-hexosamine residues in N-acetyl-beta-D-hexosaminides.</text>
        <dbReference type="EC" id="3.2.1.52"/>
    </reaction>
</comment>
<evidence type="ECO:0000256" key="8">
    <source>
        <dbReference type="PIRSR" id="PIRSR625705-1"/>
    </source>
</evidence>
<keyword evidence="12" id="KW-1185">Reference proteome</keyword>
<evidence type="ECO:0000313" key="11">
    <source>
        <dbReference type="EMBL" id="KAG6629591.1"/>
    </source>
</evidence>
<keyword evidence="5" id="KW-0325">Glycoprotein</keyword>
<evidence type="ECO:0000256" key="7">
    <source>
        <dbReference type="PIRNR" id="PIRNR001093"/>
    </source>
</evidence>
<dbReference type="InterPro" id="IPR025705">
    <property type="entry name" value="Beta_hexosaminidase_sua/sub"/>
</dbReference>
<accession>A0A8T1NIJ2</accession>
<evidence type="ECO:0000313" key="12">
    <source>
        <dbReference type="Proteomes" id="UP000811609"/>
    </source>
</evidence>
<evidence type="ECO:0000259" key="10">
    <source>
        <dbReference type="Pfam" id="PF14845"/>
    </source>
</evidence>
<sequence>MLVSKSPFGIEIKSPKQSSTVGQMESMLVIIRLALCLLALFPISSGSGINVWPKPRTFSWPNPQATLLSPAFTIAAPNHTFLSSAVERYLHLVHTEHHLPLVNPSVNLTPSKLPPLRTLSIVVSDLKAPLQHGVDESYSLSIPTSGPAKLTANTAWGAMRGLETFSQLVWSDPSVVAVGVYVWDAPLFGHRGVMLDTSRNYYPVKDILRTIGAMSANKLNVFHWHITDSHSFPLVLPSEPDLAAKGSYGPDMQYSPNDIKTIVQFGLEHGVRVIPEIDSPGHTGSWAEAYPEIVACANMFWWPAGSEWADRLASEPGTGHLNPLNPKTYQVLKNVIHDVASLFPEPFFHSGADEIIPGCWKADPAIQSFLSNGGTLSQLLEIFVNSTLPYILSLNRTVVYWEDVLLDENIKVPTTVLPKEHTILQTWNNGPNNTKRIVSSGYKTIVSSSDFYYLDCGHGSFLGNDSQYDQEGAGANSGNGGSWCGPFKTWQTIYNYDITYGLSKEEAKLVLGGEVALWSEQADPTVLDARIWPRTSAMAETLWSGNRDKMGMKRYAGATDRLNEWRYRMVRRGVEAEPLQPLWCVRNPGMCNTVQASAS</sequence>
<evidence type="ECO:0000256" key="2">
    <source>
        <dbReference type="ARBA" id="ARBA00006285"/>
    </source>
</evidence>
<dbReference type="PANTHER" id="PTHR22600:SF26">
    <property type="entry name" value="BETA-N-ACETYLHEXOSAMINIDASE"/>
    <property type="match status" value="1"/>
</dbReference>
<dbReference type="EMBL" id="CM031822">
    <property type="protein sequence ID" value="KAG6629591.1"/>
    <property type="molecule type" value="Genomic_DNA"/>
</dbReference>
<dbReference type="Proteomes" id="UP000811609">
    <property type="component" value="Chromosome 14"/>
</dbReference>
<feature type="domain" description="Beta-hexosaminidase eukaryotic type N-terminal" evidence="10">
    <location>
        <begin position="51"/>
        <end position="168"/>
    </location>
</feature>
<proteinExistence type="inferred from homology"/>
<keyword evidence="6 7" id="KW-0326">Glycosidase</keyword>
<evidence type="ECO:0000256" key="5">
    <source>
        <dbReference type="ARBA" id="ARBA00023180"/>
    </source>
</evidence>
<dbReference type="CDD" id="cd06562">
    <property type="entry name" value="GH20_HexA_HexB-like"/>
    <property type="match status" value="1"/>
</dbReference>
<name>A0A8T1NIJ2_CARIL</name>
<dbReference type="InterPro" id="IPR029019">
    <property type="entry name" value="HEX_eukaryotic_N"/>
</dbReference>
<dbReference type="GO" id="GO:0005975">
    <property type="term" value="P:carbohydrate metabolic process"/>
    <property type="evidence" value="ECO:0007669"/>
    <property type="project" value="InterPro"/>
</dbReference>
<evidence type="ECO:0000259" key="9">
    <source>
        <dbReference type="Pfam" id="PF00728"/>
    </source>
</evidence>
<dbReference type="GO" id="GO:0004563">
    <property type="term" value="F:beta-N-acetylhexosaminidase activity"/>
    <property type="evidence" value="ECO:0007669"/>
    <property type="project" value="UniProtKB-EC"/>
</dbReference>
<evidence type="ECO:0000256" key="6">
    <source>
        <dbReference type="ARBA" id="ARBA00023295"/>
    </source>
</evidence>
<dbReference type="Pfam" id="PF00728">
    <property type="entry name" value="Glyco_hydro_20"/>
    <property type="match status" value="1"/>
</dbReference>
<reference evidence="11" key="1">
    <citation type="submission" date="2020-12" db="EMBL/GenBank/DDBJ databases">
        <title>WGS assembly of Carya illinoinensis cv. Pawnee.</title>
        <authorList>
            <person name="Platts A."/>
            <person name="Shu S."/>
            <person name="Wright S."/>
            <person name="Barry K."/>
            <person name="Edger P."/>
            <person name="Pires J.C."/>
            <person name="Schmutz J."/>
        </authorList>
    </citation>
    <scope>NUCLEOTIDE SEQUENCE</scope>
    <source>
        <tissue evidence="11">Leaf</tissue>
    </source>
</reference>
<organism evidence="11 12">
    <name type="scientific">Carya illinoinensis</name>
    <name type="common">Pecan</name>
    <dbReference type="NCBI Taxonomy" id="32201"/>
    <lineage>
        <taxon>Eukaryota</taxon>
        <taxon>Viridiplantae</taxon>
        <taxon>Streptophyta</taxon>
        <taxon>Embryophyta</taxon>
        <taxon>Tracheophyta</taxon>
        <taxon>Spermatophyta</taxon>
        <taxon>Magnoliopsida</taxon>
        <taxon>eudicotyledons</taxon>
        <taxon>Gunneridae</taxon>
        <taxon>Pentapetalae</taxon>
        <taxon>rosids</taxon>
        <taxon>fabids</taxon>
        <taxon>Fagales</taxon>
        <taxon>Juglandaceae</taxon>
        <taxon>Carya</taxon>
    </lineage>
</organism>
<keyword evidence="3" id="KW-0732">Signal</keyword>
<dbReference type="EC" id="3.2.1.52" evidence="7"/>
<evidence type="ECO:0000256" key="1">
    <source>
        <dbReference type="ARBA" id="ARBA00001231"/>
    </source>
</evidence>
<gene>
    <name evidence="11" type="ORF">CIPAW_14G094400</name>
</gene>
<comment type="caution">
    <text evidence="11">The sequence shown here is derived from an EMBL/GenBank/DDBJ whole genome shotgun (WGS) entry which is preliminary data.</text>
</comment>
<comment type="similarity">
    <text evidence="2 7">Belongs to the glycosyl hydrolase 20 family.</text>
</comment>
<dbReference type="PANTHER" id="PTHR22600">
    <property type="entry name" value="BETA-HEXOSAMINIDASE"/>
    <property type="match status" value="1"/>
</dbReference>
<dbReference type="InterPro" id="IPR015883">
    <property type="entry name" value="Glyco_hydro_20_cat"/>
</dbReference>
<dbReference type="GO" id="GO:0030203">
    <property type="term" value="P:glycosaminoglycan metabolic process"/>
    <property type="evidence" value="ECO:0007669"/>
    <property type="project" value="TreeGrafter"/>
</dbReference>
<feature type="active site" description="Proton donor" evidence="8">
    <location>
        <position position="354"/>
    </location>
</feature>
<dbReference type="PIRSF" id="PIRSF001093">
    <property type="entry name" value="B-hxosamndse_ab_euk"/>
    <property type="match status" value="1"/>
</dbReference>
<dbReference type="Pfam" id="PF14845">
    <property type="entry name" value="Glycohydro_20b2"/>
    <property type="match status" value="1"/>
</dbReference>
<keyword evidence="4 7" id="KW-0378">Hydrolase</keyword>
<protein>
    <recommendedName>
        <fullName evidence="7">Beta-hexosaminidase</fullName>
        <ecNumber evidence="7">3.2.1.52</ecNumber>
    </recommendedName>
</protein>
<dbReference type="GO" id="GO:0016020">
    <property type="term" value="C:membrane"/>
    <property type="evidence" value="ECO:0007669"/>
    <property type="project" value="TreeGrafter"/>
</dbReference>
<evidence type="ECO:0000256" key="4">
    <source>
        <dbReference type="ARBA" id="ARBA00022801"/>
    </source>
</evidence>
<feature type="domain" description="Glycoside hydrolase family 20 catalytic" evidence="9">
    <location>
        <begin position="188"/>
        <end position="545"/>
    </location>
</feature>
<dbReference type="FunFam" id="3.20.20.80:FF:000063">
    <property type="entry name" value="Beta-hexosaminidase"/>
    <property type="match status" value="1"/>
</dbReference>
<evidence type="ECO:0000256" key="3">
    <source>
        <dbReference type="ARBA" id="ARBA00022729"/>
    </source>
</evidence>
<dbReference type="AlphaFoldDB" id="A0A8T1NIJ2"/>